<dbReference type="SUPFAM" id="SSF48498">
    <property type="entry name" value="Tetracyclin repressor-like, C-terminal domain"/>
    <property type="match status" value="1"/>
</dbReference>
<dbReference type="Gene3D" id="1.10.10.60">
    <property type="entry name" value="Homeodomain-like"/>
    <property type="match status" value="1"/>
</dbReference>
<dbReference type="AlphaFoldDB" id="A0A0F3RUD3"/>
<feature type="domain" description="HTH tetR-type" evidence="3">
    <location>
        <begin position="8"/>
        <end position="68"/>
    </location>
</feature>
<dbReference type="InterPro" id="IPR009057">
    <property type="entry name" value="Homeodomain-like_sf"/>
</dbReference>
<accession>A0A0F3RUD3</accession>
<dbReference type="InterPro" id="IPR001647">
    <property type="entry name" value="HTH_TetR"/>
</dbReference>
<dbReference type="STRING" id="216463.VC81_07585"/>
<evidence type="ECO:0000256" key="1">
    <source>
        <dbReference type="ARBA" id="ARBA00023125"/>
    </source>
</evidence>
<dbReference type="PATRIC" id="fig|216463.3.peg.628"/>
<dbReference type="EMBL" id="JZCR01000019">
    <property type="protein sequence ID" value="KJW12367.1"/>
    <property type="molecule type" value="Genomic_DNA"/>
</dbReference>
<proteinExistence type="predicted"/>
<dbReference type="Proteomes" id="UP000033491">
    <property type="component" value="Unassembled WGS sequence"/>
</dbReference>
<dbReference type="PANTHER" id="PTHR30055:SF148">
    <property type="entry name" value="TETR-FAMILY TRANSCRIPTIONAL REGULATOR"/>
    <property type="match status" value="1"/>
</dbReference>
<name>A0A0F3RUD3_9LACO</name>
<keyword evidence="1 2" id="KW-0238">DNA-binding</keyword>
<dbReference type="PROSITE" id="PS50977">
    <property type="entry name" value="HTH_TETR_2"/>
    <property type="match status" value="1"/>
</dbReference>
<dbReference type="GO" id="GO:0000976">
    <property type="term" value="F:transcription cis-regulatory region binding"/>
    <property type="evidence" value="ECO:0007669"/>
    <property type="project" value="TreeGrafter"/>
</dbReference>
<protein>
    <recommendedName>
        <fullName evidence="3">HTH tetR-type domain-containing protein</fullName>
    </recommendedName>
</protein>
<gene>
    <name evidence="4" type="ORF">VC81_07585</name>
</gene>
<evidence type="ECO:0000313" key="5">
    <source>
        <dbReference type="Proteomes" id="UP000033491"/>
    </source>
</evidence>
<evidence type="ECO:0000313" key="4">
    <source>
        <dbReference type="EMBL" id="KJW12367.1"/>
    </source>
</evidence>
<dbReference type="InterPro" id="IPR050109">
    <property type="entry name" value="HTH-type_TetR-like_transc_reg"/>
</dbReference>
<reference evidence="4 5" key="1">
    <citation type="submission" date="2015-03" db="EMBL/GenBank/DDBJ databases">
        <authorList>
            <person name="Zheng J."/>
            <person name="Ganezle M."/>
        </authorList>
    </citation>
    <scope>NUCLEOTIDE SEQUENCE [LARGE SCALE GENOMIC DNA]</scope>
    <source>
        <strain evidence="4 5">LP38</strain>
    </source>
</reference>
<feature type="DNA-binding region" description="H-T-H motif" evidence="2">
    <location>
        <begin position="31"/>
        <end position="50"/>
    </location>
</feature>
<dbReference type="GO" id="GO:0003700">
    <property type="term" value="F:DNA-binding transcription factor activity"/>
    <property type="evidence" value="ECO:0007669"/>
    <property type="project" value="TreeGrafter"/>
</dbReference>
<evidence type="ECO:0000259" key="3">
    <source>
        <dbReference type="PROSITE" id="PS50977"/>
    </source>
</evidence>
<dbReference type="Pfam" id="PF00440">
    <property type="entry name" value="TetR_N"/>
    <property type="match status" value="1"/>
</dbReference>
<comment type="caution">
    <text evidence="4">The sequence shown here is derived from an EMBL/GenBank/DDBJ whole genome shotgun (WGS) entry which is preliminary data.</text>
</comment>
<dbReference type="PRINTS" id="PR00455">
    <property type="entry name" value="HTHTETR"/>
</dbReference>
<dbReference type="SUPFAM" id="SSF46689">
    <property type="entry name" value="Homeodomain-like"/>
    <property type="match status" value="1"/>
</dbReference>
<evidence type="ECO:0000256" key="2">
    <source>
        <dbReference type="PROSITE-ProRule" id="PRU00335"/>
    </source>
</evidence>
<dbReference type="OrthoDB" id="9796019at2"/>
<dbReference type="Gene3D" id="1.10.357.10">
    <property type="entry name" value="Tetracycline Repressor, domain 2"/>
    <property type="match status" value="1"/>
</dbReference>
<dbReference type="PANTHER" id="PTHR30055">
    <property type="entry name" value="HTH-TYPE TRANSCRIPTIONAL REGULATOR RUTR"/>
    <property type="match status" value="1"/>
</dbReference>
<sequence>MADRRYGQELNQAILSAAWELLAEHGYAELTMSAVAEKAHTNKNTLYRRWANKPLLVAAALEHQHIAVDTTLPNTGTLREDLMDLLSRFTPIISAMPATTWQVLMSDLLATSVANLNLKTLQLVVSDENWITQQLPDILKHALNRGEIQQDANPTQKSLPAVMLIRQLIFTGTLTPAQVTDIVDNILLPVYCRPVR</sequence>
<dbReference type="InterPro" id="IPR036271">
    <property type="entry name" value="Tet_transcr_reg_TetR-rel_C_sf"/>
</dbReference>
<organism evidence="4 5">
    <name type="scientific">Levilactobacillus spicheri</name>
    <dbReference type="NCBI Taxonomy" id="216463"/>
    <lineage>
        <taxon>Bacteria</taxon>
        <taxon>Bacillati</taxon>
        <taxon>Bacillota</taxon>
        <taxon>Bacilli</taxon>
        <taxon>Lactobacillales</taxon>
        <taxon>Lactobacillaceae</taxon>
        <taxon>Levilactobacillus</taxon>
    </lineage>
</organism>
<dbReference type="RefSeq" id="WP_045807466.1">
    <property type="nucleotide sequence ID" value="NZ_JZCR01000019.1"/>
</dbReference>